<dbReference type="EnsemblMetazoa" id="SCAU016285-RA">
    <property type="protein sequence ID" value="SCAU016285-PA"/>
    <property type="gene ID" value="SCAU016285"/>
</dbReference>
<name>A0A1I8QE58_STOCA</name>
<keyword evidence="3" id="KW-1185">Reference proteome</keyword>
<dbReference type="STRING" id="35570.A0A1I8QE58"/>
<dbReference type="GO" id="GO:0005765">
    <property type="term" value="C:lysosomal membrane"/>
    <property type="evidence" value="ECO:0007669"/>
    <property type="project" value="TreeGrafter"/>
</dbReference>
<dbReference type="SUPFAM" id="SSF55961">
    <property type="entry name" value="Bet v1-like"/>
    <property type="match status" value="2"/>
</dbReference>
<gene>
    <name evidence="2" type="primary">106092211</name>
</gene>
<dbReference type="GO" id="GO:0008289">
    <property type="term" value="F:lipid binding"/>
    <property type="evidence" value="ECO:0007669"/>
    <property type="project" value="InterPro"/>
</dbReference>
<feature type="domain" description="START" evidence="1">
    <location>
        <begin position="51"/>
        <end position="362"/>
    </location>
</feature>
<dbReference type="PANTHER" id="PTHR46121">
    <property type="entry name" value="STEROIDOGENIC ACUTE REGULATORY PROTEIN-LIKE"/>
    <property type="match status" value="1"/>
</dbReference>
<dbReference type="InterPro" id="IPR002913">
    <property type="entry name" value="START_lipid-bd_dom"/>
</dbReference>
<evidence type="ECO:0000259" key="1">
    <source>
        <dbReference type="PROSITE" id="PS50848"/>
    </source>
</evidence>
<dbReference type="Proteomes" id="UP000095300">
    <property type="component" value="Unassembled WGS sequence"/>
</dbReference>
<dbReference type="OrthoDB" id="74575at2759"/>
<reference evidence="2" key="1">
    <citation type="submission" date="2020-05" db="UniProtKB">
        <authorList>
            <consortium name="EnsemblMetazoa"/>
        </authorList>
    </citation>
    <scope>IDENTIFICATION</scope>
    <source>
        <strain evidence="2">USDA</strain>
    </source>
</reference>
<accession>A0A1I8QE58</accession>
<dbReference type="Gene3D" id="3.30.530.20">
    <property type="match status" value="2"/>
</dbReference>
<dbReference type="GO" id="GO:0099044">
    <property type="term" value="P:vesicle tethering to endoplasmic reticulum"/>
    <property type="evidence" value="ECO:0007669"/>
    <property type="project" value="TreeGrafter"/>
</dbReference>
<dbReference type="GO" id="GO:0031902">
    <property type="term" value="C:late endosome membrane"/>
    <property type="evidence" value="ECO:0007669"/>
    <property type="project" value="TreeGrafter"/>
</dbReference>
<dbReference type="Pfam" id="PF01852">
    <property type="entry name" value="START"/>
    <property type="match status" value="2"/>
</dbReference>
<dbReference type="AlphaFoldDB" id="A0A1I8QE58"/>
<evidence type="ECO:0000313" key="3">
    <source>
        <dbReference type="Proteomes" id="UP000095300"/>
    </source>
</evidence>
<dbReference type="PANTHER" id="PTHR46121:SF4">
    <property type="entry name" value="STEROIDOGENIC ACUTE REGULATORY PROTEIN-LIKE"/>
    <property type="match status" value="1"/>
</dbReference>
<dbReference type="InterPro" id="IPR051869">
    <property type="entry name" value="STARD3"/>
</dbReference>
<dbReference type="GO" id="GO:0005789">
    <property type="term" value="C:endoplasmic reticulum membrane"/>
    <property type="evidence" value="ECO:0007669"/>
    <property type="project" value="TreeGrafter"/>
</dbReference>
<sequence length="372" mass="42972">MFSKLFLPSLAAFAVRKEPFMQYYHRQNEEYHQVGLDCVRETFELLNADDWKVEKLTNHGDFVSTVHREKYGKIYKLTCRIKYPAKPMCTDFFNGVEELTSWNPTVVGSKKVEKINPYTDITYNISAPCAGGIIKSREFINLRCCRLFSNGSMCDEHFELNAYEQQKLNKWCEIKMSTMTSSPEVSLAQNRNILGNYPLTAMQGNRMELLANNHVLINKLGVKNIKNDIISQDAKMSLNRSDCESLLQLEKENPLEVETLCDFIESYEPEESTTQGRVWIIASSSVDSDKVPATTKYIRGQNHISAYIIREIEENPNECIVEWIACVDFKGNIPRYVLDLAFTTKMVDFGIYLRKYVQRLYQKPLATTMSRE</sequence>
<dbReference type="GO" id="GO:0140284">
    <property type="term" value="C:endoplasmic reticulum-endosome membrane contact site"/>
    <property type="evidence" value="ECO:0007669"/>
    <property type="project" value="TreeGrafter"/>
</dbReference>
<proteinExistence type="predicted"/>
<protein>
    <recommendedName>
        <fullName evidence="1">START domain-containing protein</fullName>
    </recommendedName>
</protein>
<evidence type="ECO:0000313" key="2">
    <source>
        <dbReference type="EnsemblMetazoa" id="SCAU016285-PA"/>
    </source>
</evidence>
<organism evidence="2 3">
    <name type="scientific">Stomoxys calcitrans</name>
    <name type="common">Stable fly</name>
    <name type="synonym">Conops calcitrans</name>
    <dbReference type="NCBI Taxonomy" id="35570"/>
    <lineage>
        <taxon>Eukaryota</taxon>
        <taxon>Metazoa</taxon>
        <taxon>Ecdysozoa</taxon>
        <taxon>Arthropoda</taxon>
        <taxon>Hexapoda</taxon>
        <taxon>Insecta</taxon>
        <taxon>Pterygota</taxon>
        <taxon>Neoptera</taxon>
        <taxon>Endopterygota</taxon>
        <taxon>Diptera</taxon>
        <taxon>Brachycera</taxon>
        <taxon>Muscomorpha</taxon>
        <taxon>Muscoidea</taxon>
        <taxon>Muscidae</taxon>
        <taxon>Stomoxys</taxon>
    </lineage>
</organism>
<dbReference type="PROSITE" id="PS50848">
    <property type="entry name" value="START"/>
    <property type="match status" value="1"/>
</dbReference>
<dbReference type="VEuPathDB" id="VectorBase:SCAU016285"/>
<dbReference type="InterPro" id="IPR023393">
    <property type="entry name" value="START-like_dom_sf"/>
</dbReference>